<sequence>MIVMRITLGINDYLTRYFFPGFGSNWLTQSTPSSSIPLDSPLHLKLGSGVEYRTLGNHVNDTFLRTLVGLWCFESGWSKNKGVAAVLRCWAEKGVEFYRPEKAGKRRGRRGRKGVEGEGGELMWEVQKFNKLKDYCRRRLTTIEERKKTNGGGGLKAYDGSPVDMVWDAAVAFVEGEVKKGRIKIGGAGGLGDYI</sequence>
<keyword evidence="2" id="KW-1185">Reference proteome</keyword>
<organism evidence="1 2">
    <name type="scientific">Triparma columacea</name>
    <dbReference type="NCBI Taxonomy" id="722753"/>
    <lineage>
        <taxon>Eukaryota</taxon>
        <taxon>Sar</taxon>
        <taxon>Stramenopiles</taxon>
        <taxon>Ochrophyta</taxon>
        <taxon>Bolidophyceae</taxon>
        <taxon>Parmales</taxon>
        <taxon>Triparmaceae</taxon>
        <taxon>Triparma</taxon>
    </lineage>
</organism>
<proteinExistence type="predicted"/>
<name>A0A9W7GPD4_9STRA</name>
<dbReference type="EMBL" id="BRYA01000410">
    <property type="protein sequence ID" value="GMI48604.1"/>
    <property type="molecule type" value="Genomic_DNA"/>
</dbReference>
<evidence type="ECO:0000313" key="2">
    <source>
        <dbReference type="Proteomes" id="UP001165065"/>
    </source>
</evidence>
<dbReference type="Proteomes" id="UP001165065">
    <property type="component" value="Unassembled WGS sequence"/>
</dbReference>
<comment type="caution">
    <text evidence="1">The sequence shown here is derived from an EMBL/GenBank/DDBJ whole genome shotgun (WGS) entry which is preliminary data.</text>
</comment>
<evidence type="ECO:0000313" key="1">
    <source>
        <dbReference type="EMBL" id="GMI48604.1"/>
    </source>
</evidence>
<accession>A0A9W7GPD4</accession>
<protein>
    <submittedName>
        <fullName evidence="1">Uncharacterized protein</fullName>
    </submittedName>
</protein>
<dbReference type="AlphaFoldDB" id="A0A9W7GPD4"/>
<gene>
    <name evidence="1" type="ORF">TrCOL_g461</name>
</gene>
<reference evidence="2" key="1">
    <citation type="journal article" date="2023" name="Commun. Biol.">
        <title>Genome analysis of Parmales, the sister group of diatoms, reveals the evolutionary specialization of diatoms from phago-mixotrophs to photoautotrophs.</title>
        <authorList>
            <person name="Ban H."/>
            <person name="Sato S."/>
            <person name="Yoshikawa S."/>
            <person name="Yamada K."/>
            <person name="Nakamura Y."/>
            <person name="Ichinomiya M."/>
            <person name="Sato N."/>
            <person name="Blanc-Mathieu R."/>
            <person name="Endo H."/>
            <person name="Kuwata A."/>
            <person name="Ogata H."/>
        </authorList>
    </citation>
    <scope>NUCLEOTIDE SEQUENCE [LARGE SCALE GENOMIC DNA]</scope>
</reference>